<evidence type="ECO:0000313" key="4">
    <source>
        <dbReference type="Proteomes" id="UP000001798"/>
    </source>
</evidence>
<reference evidence="3 4" key="1">
    <citation type="journal article" date="2011" name="PLoS Genet.">
        <title>Genomic analysis of the necrotrophic fungal pathogens Sclerotinia sclerotiorum and Botrytis cinerea.</title>
        <authorList>
            <person name="Amselem J."/>
            <person name="Cuomo C.A."/>
            <person name="van Kan J.A."/>
            <person name="Viaud M."/>
            <person name="Benito E.P."/>
            <person name="Couloux A."/>
            <person name="Coutinho P.M."/>
            <person name="de Vries R.P."/>
            <person name="Dyer P.S."/>
            <person name="Fillinger S."/>
            <person name="Fournier E."/>
            <person name="Gout L."/>
            <person name="Hahn M."/>
            <person name="Kohn L."/>
            <person name="Lapalu N."/>
            <person name="Plummer K.M."/>
            <person name="Pradier J.M."/>
            <person name="Quevillon E."/>
            <person name="Sharon A."/>
            <person name="Simon A."/>
            <person name="ten Have A."/>
            <person name="Tudzynski B."/>
            <person name="Tudzynski P."/>
            <person name="Wincker P."/>
            <person name="Andrew M."/>
            <person name="Anthouard V."/>
            <person name="Beever R.E."/>
            <person name="Beffa R."/>
            <person name="Benoit I."/>
            <person name="Bouzid O."/>
            <person name="Brault B."/>
            <person name="Chen Z."/>
            <person name="Choquer M."/>
            <person name="Collemare J."/>
            <person name="Cotton P."/>
            <person name="Danchin E.G."/>
            <person name="Da Silva C."/>
            <person name="Gautier A."/>
            <person name="Giraud C."/>
            <person name="Giraud T."/>
            <person name="Gonzalez C."/>
            <person name="Grossetete S."/>
            <person name="Guldener U."/>
            <person name="Henrissat B."/>
            <person name="Howlett B.J."/>
            <person name="Kodira C."/>
            <person name="Kretschmer M."/>
            <person name="Lappartient A."/>
            <person name="Leroch M."/>
            <person name="Levis C."/>
            <person name="Mauceli E."/>
            <person name="Neuveglise C."/>
            <person name="Oeser B."/>
            <person name="Pearson M."/>
            <person name="Poulain J."/>
            <person name="Poussereau N."/>
            <person name="Quesneville H."/>
            <person name="Rascle C."/>
            <person name="Schumacher J."/>
            <person name="Segurens B."/>
            <person name="Sexton A."/>
            <person name="Silva E."/>
            <person name="Sirven C."/>
            <person name="Soanes D.M."/>
            <person name="Talbot N.J."/>
            <person name="Templeton M."/>
            <person name="Yandava C."/>
            <person name="Yarden O."/>
            <person name="Zeng Q."/>
            <person name="Rollins J.A."/>
            <person name="Lebrun M.H."/>
            <person name="Dickman M."/>
        </authorList>
    </citation>
    <scope>NUCLEOTIDE SEQUENCE [LARGE SCALE GENOMIC DNA]</scope>
    <source>
        <strain evidence="3 4">B05.10</strain>
    </source>
</reference>
<dbReference type="KEGG" id="bfu:BCIN_02g05570"/>
<dbReference type="VEuPathDB" id="FungiDB:Bcin02g05570"/>
<organism evidence="3 4">
    <name type="scientific">Botryotinia fuckeliana (strain B05.10)</name>
    <name type="common">Noble rot fungus</name>
    <name type="synonym">Botrytis cinerea</name>
    <dbReference type="NCBI Taxonomy" id="332648"/>
    <lineage>
        <taxon>Eukaryota</taxon>
        <taxon>Fungi</taxon>
        <taxon>Dikarya</taxon>
        <taxon>Ascomycota</taxon>
        <taxon>Pezizomycotina</taxon>
        <taxon>Leotiomycetes</taxon>
        <taxon>Helotiales</taxon>
        <taxon>Sclerotiniaceae</taxon>
        <taxon>Botrytis</taxon>
    </lineage>
</organism>
<dbReference type="InterPro" id="IPR010730">
    <property type="entry name" value="HET"/>
</dbReference>
<dbReference type="Proteomes" id="UP000001798">
    <property type="component" value="Chromosome 2"/>
</dbReference>
<feature type="region of interest" description="Disordered" evidence="1">
    <location>
        <begin position="311"/>
        <end position="330"/>
    </location>
</feature>
<dbReference type="PANTHER" id="PTHR33112">
    <property type="entry name" value="DOMAIN PROTEIN, PUTATIVE-RELATED"/>
    <property type="match status" value="1"/>
</dbReference>
<dbReference type="OrthoDB" id="5125733at2759"/>
<sequence length="736" mass="84255">MLCELCDSLNVTDLLKLVKANSSKSWGHDEFLYFEHHKRYDDLVNAASSGCELCLILQRQCEEEHFNGPTREQTFRTMEAENIPMNLRVRIEASHLSDHQPFEEIKTFDHLIFLLWGRSFIDYSTMMTFILQTPKDQLKFVDDIRIGQFVIDEDLASDANFDIARGWMNTCIVEHSVSKCPSFEDRVLPSRVIDVGFKDTNPSLFVTNGLRGRYFTLSHCWGGQIETVLTTSNLQSLQKEIKMTSLPANFRDAILITRALGFQFLWIDSLCIIQDSKYDWGIESKKMGETYRNSALTIGAAAAHKAADGMLHSGSQSSRDIKPKLKLSKDSGSDDVVEIASSIQRPENLAELLEYGPLQYRAWALQERILSPRILWYGRRQIYWQCLCGYQSANGMPLGERFFSRKSYLYPTITQKIIFNQNHNDGPTRFSEEELLKINEEYQSMVVDYCTRILSYTNDKLPALSGIAALLHKGIGGHYLAGIWSKNFRENLLWVKLGRKSTHTKLYQAPSWSWAVMDEEMQLFYDNSSHLASTPHDPILLSHHIELSSENPYGAVKYAHIIVDTLTLKLTHLGRYRNPSNKTDFFIISRWSRDTGASSLSPQIPREEEGEFKVLSVGSVAYIRTERNNIHLLLEFHSNLQWDDGIPDWSAISPLKYKFMLVGLNQPKQSKPITLLSGLGLCLECLILQEDPEDAKVCRRVGRVDLTFTFDKEIGKPVLDALLASDRWERETLKLI</sequence>
<keyword evidence="4" id="KW-1185">Reference proteome</keyword>
<dbReference type="PANTHER" id="PTHR33112:SF16">
    <property type="entry name" value="HETEROKARYON INCOMPATIBILITY DOMAIN-CONTAINING PROTEIN"/>
    <property type="match status" value="1"/>
</dbReference>
<evidence type="ECO:0000256" key="1">
    <source>
        <dbReference type="SAM" id="MobiDB-lite"/>
    </source>
</evidence>
<reference evidence="3 4" key="3">
    <citation type="journal article" date="2017" name="Mol. Plant Pathol.">
        <title>A gapless genome sequence of the fungus Botrytis cinerea.</title>
        <authorList>
            <person name="Van Kan J.A."/>
            <person name="Stassen J.H."/>
            <person name="Mosbach A."/>
            <person name="Van Der Lee T.A."/>
            <person name="Faino L."/>
            <person name="Farmer A.D."/>
            <person name="Papasotiriou D.G."/>
            <person name="Zhou S."/>
            <person name="Seidl M.F."/>
            <person name="Cottam E."/>
            <person name="Edel D."/>
            <person name="Hahn M."/>
            <person name="Schwartz D.C."/>
            <person name="Dietrich R.A."/>
            <person name="Widdison S."/>
            <person name="Scalliet G."/>
        </authorList>
    </citation>
    <scope>NUCLEOTIDE SEQUENCE [LARGE SCALE GENOMIC DNA]</scope>
    <source>
        <strain evidence="3 4">B05.10</strain>
    </source>
</reference>
<evidence type="ECO:0000313" key="3">
    <source>
        <dbReference type="EMBL" id="ATZ47264.1"/>
    </source>
</evidence>
<gene>
    <name evidence="3" type="ORF">BCIN_02g05570</name>
</gene>
<feature type="domain" description="Heterokaryon incompatibility" evidence="2">
    <location>
        <begin position="214"/>
        <end position="367"/>
    </location>
</feature>
<name>A0A384JAD5_BOTFB</name>
<dbReference type="AlphaFoldDB" id="A0A384JAD5"/>
<proteinExistence type="predicted"/>
<dbReference type="GeneID" id="5433258"/>
<dbReference type="RefSeq" id="XP_024547167.1">
    <property type="nucleotide sequence ID" value="XM_024691396.1"/>
</dbReference>
<protein>
    <recommendedName>
        <fullName evidence="2">Heterokaryon incompatibility domain-containing protein</fullName>
    </recommendedName>
</protein>
<reference evidence="3 4" key="2">
    <citation type="journal article" date="2012" name="Eukaryot. Cell">
        <title>Genome update of Botrytis cinerea strains B05.10 and T4.</title>
        <authorList>
            <person name="Staats M."/>
            <person name="van Kan J.A."/>
        </authorList>
    </citation>
    <scope>NUCLEOTIDE SEQUENCE [LARGE SCALE GENOMIC DNA]</scope>
    <source>
        <strain evidence="3 4">B05.10</strain>
    </source>
</reference>
<dbReference type="Pfam" id="PF06985">
    <property type="entry name" value="HET"/>
    <property type="match status" value="1"/>
</dbReference>
<feature type="compositionally biased region" description="Basic and acidic residues" evidence="1">
    <location>
        <begin position="319"/>
        <end position="330"/>
    </location>
</feature>
<accession>A0A384JAD5</accession>
<dbReference type="EMBL" id="CP009806">
    <property type="protein sequence ID" value="ATZ47264.1"/>
    <property type="molecule type" value="Genomic_DNA"/>
</dbReference>
<evidence type="ECO:0000259" key="2">
    <source>
        <dbReference type="Pfam" id="PF06985"/>
    </source>
</evidence>